<reference evidence="6 7" key="1">
    <citation type="journal article" date="2012" name="Genome Biol.">
        <title>Genome and low-iron response of an oceanic diatom adapted to chronic iron limitation.</title>
        <authorList>
            <person name="Lommer M."/>
            <person name="Specht M."/>
            <person name="Roy A.S."/>
            <person name="Kraemer L."/>
            <person name="Andreson R."/>
            <person name="Gutowska M.A."/>
            <person name="Wolf J."/>
            <person name="Bergner S.V."/>
            <person name="Schilhabel M.B."/>
            <person name="Klostermeier U.C."/>
            <person name="Beiko R.G."/>
            <person name="Rosenstiel P."/>
            <person name="Hippler M."/>
            <person name="Laroche J."/>
        </authorList>
    </citation>
    <scope>NUCLEOTIDE SEQUENCE [LARGE SCALE GENOMIC DNA]</scope>
    <source>
        <strain evidence="6 7">CCMP1005</strain>
    </source>
</reference>
<keyword evidence="4" id="KW-0472">Membrane</keyword>
<evidence type="ECO:0000256" key="2">
    <source>
        <dbReference type="ARBA" id="ARBA00022679"/>
    </source>
</evidence>
<dbReference type="OrthoDB" id="535029at2759"/>
<dbReference type="PANTHER" id="PTHR12203">
    <property type="entry name" value="KDEL LYS-ASP-GLU-LEU CONTAINING - RELATED"/>
    <property type="match status" value="1"/>
</dbReference>
<feature type="transmembrane region" description="Helical" evidence="4">
    <location>
        <begin position="43"/>
        <end position="60"/>
    </location>
</feature>
<keyword evidence="2" id="KW-0808">Transferase</keyword>
<feature type="domain" description="Glycosyl transferase CAP10" evidence="5">
    <location>
        <begin position="347"/>
        <end position="563"/>
    </location>
</feature>
<evidence type="ECO:0000313" key="7">
    <source>
        <dbReference type="Proteomes" id="UP000266841"/>
    </source>
</evidence>
<sequence>MQSVRSAFEPDDEGNVIETPLICDPVRKITRRRRRTKSRAESVATYTMAIILAAAAAYLFSELAEFTLEQEQERMDDENDAGSSQLLQVIPEELAEPEKLPWDLSMKMTQWMANKQLAENLFFTPARGSDRKPSPYSAADIVQTLPHFEGGELVLVMYSSATDEFIALLPGKRDEPPPKCVAGCVRIENILHMIMMSYRNQYPKNFRLDSGKDFMFLVSTALYPKLTKECHEHPGICKRKQFAPILHFGSSFEDKTILPSLVTMPPSLKLHLRCMAEWQQNKQVCSYILPRKVMKGTHDLLEGLVFANNIVNRTDVIKFDDLINQVVWRGQDVPYIPLLYPNLREPQSRDVEIKREEYGQGPRGVIQSLYDVYDDLRPRWKAVVITAEAEFEARAKNNKLQSGDKRVLPWSNMKFSHIDIDSGKAIMDKNQQIYFEQWNALGVPAMGEGMSLDRLAMFKYHIDIGGVSGTSWIGTLQKLAYPGLLFHVEAKTKDWYYEHLVPWVHYIPVREDLSDLHEMYEWAEKHVKKSRAIAKAGTDFVRRIGRPEGMDQLYRRHFLRHLENMLEAYEPSAVKLDLADSDLVLREVMRCGANAILNCRLKGKRRPGVNKKQAQISKISPARQLS</sequence>
<evidence type="ECO:0000259" key="5">
    <source>
        <dbReference type="SMART" id="SM00672"/>
    </source>
</evidence>
<comment type="similarity">
    <text evidence="1">Belongs to the glycosyltransferase 90 family.</text>
</comment>
<protein>
    <recommendedName>
        <fullName evidence="5">Glycosyl transferase CAP10 domain-containing protein</fullName>
    </recommendedName>
</protein>
<evidence type="ECO:0000256" key="1">
    <source>
        <dbReference type="ARBA" id="ARBA00010118"/>
    </source>
</evidence>
<proteinExistence type="inferred from homology"/>
<evidence type="ECO:0000313" key="6">
    <source>
        <dbReference type="EMBL" id="EJK70545.1"/>
    </source>
</evidence>
<gene>
    <name evidence="6" type="ORF">THAOC_08083</name>
</gene>
<feature type="region of interest" description="Disordered" evidence="3">
    <location>
        <begin position="607"/>
        <end position="626"/>
    </location>
</feature>
<evidence type="ECO:0000256" key="4">
    <source>
        <dbReference type="SAM" id="Phobius"/>
    </source>
</evidence>
<dbReference type="GO" id="GO:0016740">
    <property type="term" value="F:transferase activity"/>
    <property type="evidence" value="ECO:0007669"/>
    <property type="project" value="UniProtKB-KW"/>
</dbReference>
<comment type="caution">
    <text evidence="6">The sequence shown here is derived from an EMBL/GenBank/DDBJ whole genome shotgun (WGS) entry which is preliminary data.</text>
</comment>
<keyword evidence="4" id="KW-1133">Transmembrane helix</keyword>
<dbReference type="EMBL" id="AGNL01008382">
    <property type="protein sequence ID" value="EJK70545.1"/>
    <property type="molecule type" value="Genomic_DNA"/>
</dbReference>
<dbReference type="AlphaFoldDB" id="K0SYR3"/>
<accession>K0SYR3</accession>
<evidence type="ECO:0000256" key="3">
    <source>
        <dbReference type="SAM" id="MobiDB-lite"/>
    </source>
</evidence>
<dbReference type="Pfam" id="PF05686">
    <property type="entry name" value="Glyco_transf_90"/>
    <property type="match status" value="1"/>
</dbReference>
<keyword evidence="4" id="KW-0812">Transmembrane</keyword>
<dbReference type="InterPro" id="IPR006598">
    <property type="entry name" value="CAP10"/>
</dbReference>
<dbReference type="Proteomes" id="UP000266841">
    <property type="component" value="Unassembled WGS sequence"/>
</dbReference>
<dbReference type="SMART" id="SM00672">
    <property type="entry name" value="CAP10"/>
    <property type="match status" value="1"/>
</dbReference>
<feature type="compositionally biased region" description="Polar residues" evidence="3">
    <location>
        <begin position="612"/>
        <end position="626"/>
    </location>
</feature>
<dbReference type="PANTHER" id="PTHR12203:SF35">
    <property type="entry name" value="PROTEIN O-GLUCOSYLTRANSFERASE 1"/>
    <property type="match status" value="1"/>
</dbReference>
<keyword evidence="7" id="KW-1185">Reference proteome</keyword>
<organism evidence="6 7">
    <name type="scientific">Thalassiosira oceanica</name>
    <name type="common">Marine diatom</name>
    <dbReference type="NCBI Taxonomy" id="159749"/>
    <lineage>
        <taxon>Eukaryota</taxon>
        <taxon>Sar</taxon>
        <taxon>Stramenopiles</taxon>
        <taxon>Ochrophyta</taxon>
        <taxon>Bacillariophyta</taxon>
        <taxon>Coscinodiscophyceae</taxon>
        <taxon>Thalassiosirophycidae</taxon>
        <taxon>Thalassiosirales</taxon>
        <taxon>Thalassiosiraceae</taxon>
        <taxon>Thalassiosira</taxon>
    </lineage>
</organism>
<name>K0SYR3_THAOC</name>
<dbReference type="InterPro" id="IPR051091">
    <property type="entry name" value="O-Glucosyltr/Glycosyltrsf_90"/>
</dbReference>
<dbReference type="eggNOG" id="KOG2458">
    <property type="taxonomic scope" value="Eukaryota"/>
</dbReference>